<gene>
    <name evidence="2" type="ORF">B8W66_15375</name>
</gene>
<reference evidence="2 3" key="1">
    <citation type="submission" date="2017-04" db="EMBL/GenBank/DDBJ databases">
        <title>The new phylogeny of genus Mycobacterium.</title>
        <authorList>
            <person name="Tortoli E."/>
            <person name="Trovato A."/>
            <person name="Cirillo D.M."/>
        </authorList>
    </citation>
    <scope>NUCLEOTIDE SEQUENCE [LARGE SCALE GENOMIC DNA]</scope>
    <source>
        <strain evidence="2 3">TBL 1200985</strain>
    </source>
</reference>
<keyword evidence="1" id="KW-0472">Membrane</keyword>
<keyword evidence="1" id="KW-1133">Transmembrane helix</keyword>
<evidence type="ECO:0000256" key="1">
    <source>
        <dbReference type="SAM" id="Phobius"/>
    </source>
</evidence>
<sequence length="60" mass="6389">MNIAETPDIVPQVLYILLLPRFVIEVVAQALIGGRRRRVSVFNTGKGTGLCVLQPAGVAG</sequence>
<comment type="caution">
    <text evidence="2">The sequence shown here is derived from an EMBL/GenBank/DDBJ whole genome shotgun (WGS) entry which is preliminary data.</text>
</comment>
<evidence type="ECO:0000313" key="3">
    <source>
        <dbReference type="Proteomes" id="UP000193247"/>
    </source>
</evidence>
<dbReference type="EMBL" id="NCXP01000019">
    <property type="protein sequence ID" value="OSC39875.1"/>
    <property type="molecule type" value="Genomic_DNA"/>
</dbReference>
<keyword evidence="1" id="KW-0812">Transmembrane</keyword>
<dbReference type="AlphaFoldDB" id="A0A1X2LSZ4"/>
<accession>A0A1X2LSZ4</accession>
<feature type="transmembrane region" description="Helical" evidence="1">
    <location>
        <begin position="12"/>
        <end position="32"/>
    </location>
</feature>
<keyword evidence="3" id="KW-1185">Reference proteome</keyword>
<organism evidence="2 3">
    <name type="scientific">Mycobacterium decipiens</name>
    <dbReference type="NCBI Taxonomy" id="1430326"/>
    <lineage>
        <taxon>Bacteria</taxon>
        <taxon>Bacillati</taxon>
        <taxon>Actinomycetota</taxon>
        <taxon>Actinomycetes</taxon>
        <taxon>Mycobacteriales</taxon>
        <taxon>Mycobacteriaceae</taxon>
        <taxon>Mycobacterium</taxon>
    </lineage>
</organism>
<evidence type="ECO:0000313" key="2">
    <source>
        <dbReference type="EMBL" id="OSC39875.1"/>
    </source>
</evidence>
<protein>
    <submittedName>
        <fullName evidence="2">Uncharacterized protein</fullName>
    </submittedName>
</protein>
<dbReference type="STRING" id="1430326.B8W66_15375"/>
<dbReference type="Proteomes" id="UP000193247">
    <property type="component" value="Unassembled WGS sequence"/>
</dbReference>
<proteinExistence type="predicted"/>
<name>A0A1X2LSZ4_9MYCO</name>